<evidence type="ECO:0000256" key="1">
    <source>
        <dbReference type="SAM" id="MobiDB-lite"/>
    </source>
</evidence>
<accession>A0A061S6J4</accession>
<sequence length="89" mass="9560">HQLRHLRPQLPVPGPPPLLHNLPQPIRGARRPPTPPSPKRWGKGMGAAQGTALKKRNRVWGAGVWVVKPGDALGGNVWEGQPSTRGAGH</sequence>
<proteinExistence type="predicted"/>
<feature type="non-terminal residue" evidence="2">
    <location>
        <position position="1"/>
    </location>
</feature>
<protein>
    <submittedName>
        <fullName evidence="2">Uncharacterized protein</fullName>
    </submittedName>
</protein>
<organism evidence="2">
    <name type="scientific">Tetraselmis sp. GSL018</name>
    <dbReference type="NCBI Taxonomy" id="582737"/>
    <lineage>
        <taxon>Eukaryota</taxon>
        <taxon>Viridiplantae</taxon>
        <taxon>Chlorophyta</taxon>
        <taxon>core chlorophytes</taxon>
        <taxon>Chlorodendrophyceae</taxon>
        <taxon>Chlorodendrales</taxon>
        <taxon>Chlorodendraceae</taxon>
        <taxon>Tetraselmis</taxon>
    </lineage>
</organism>
<dbReference type="AlphaFoldDB" id="A0A061S6J4"/>
<feature type="non-terminal residue" evidence="2">
    <location>
        <position position="89"/>
    </location>
</feature>
<name>A0A061S6J4_9CHLO</name>
<evidence type="ECO:0000313" key="2">
    <source>
        <dbReference type="EMBL" id="JAC78510.1"/>
    </source>
</evidence>
<feature type="region of interest" description="Disordered" evidence="1">
    <location>
        <begin position="1"/>
        <end position="52"/>
    </location>
</feature>
<dbReference type="EMBL" id="GBEZ01006913">
    <property type="protein sequence ID" value="JAC78510.1"/>
    <property type="molecule type" value="Transcribed_RNA"/>
</dbReference>
<reference evidence="2" key="1">
    <citation type="submission" date="2014-05" db="EMBL/GenBank/DDBJ databases">
        <title>The transcriptome of the halophilic microalga Tetraselmis sp. GSL018 isolated from the Great Salt Lake, Utah.</title>
        <authorList>
            <person name="Jinkerson R.E."/>
            <person name="D'Adamo S."/>
            <person name="Posewitz M.C."/>
        </authorList>
    </citation>
    <scope>NUCLEOTIDE SEQUENCE</scope>
    <source>
        <strain evidence="2">GSL018</strain>
    </source>
</reference>
<gene>
    <name evidence="2" type="ORF">TSPGSL018_14933</name>
</gene>